<dbReference type="AlphaFoldDB" id="A0A376B362"/>
<protein>
    <recommendedName>
        <fullName evidence="3">Conserved oligomeric Golgi complex subunit 8</fullName>
    </recommendedName>
    <alternativeName>
        <fullName evidence="8">Component of oligomeric Golgi complex 8</fullName>
    </alternativeName>
</protein>
<feature type="coiled-coil region" evidence="9">
    <location>
        <begin position="105"/>
        <end position="132"/>
    </location>
</feature>
<keyword evidence="11" id="KW-1185">Reference proteome</keyword>
<keyword evidence="7" id="KW-0472">Membrane</keyword>
<gene>
    <name evidence="10" type="ORF">SCODWIG_00852</name>
</gene>
<dbReference type="Pfam" id="PF04124">
    <property type="entry name" value="Dor1"/>
    <property type="match status" value="1"/>
</dbReference>
<evidence type="ECO:0000256" key="1">
    <source>
        <dbReference type="ARBA" id="ARBA00004395"/>
    </source>
</evidence>
<reference evidence="11" key="1">
    <citation type="submission" date="2018-06" db="EMBL/GenBank/DDBJ databases">
        <authorList>
            <person name="Guldener U."/>
        </authorList>
    </citation>
    <scope>NUCLEOTIDE SEQUENCE [LARGE SCALE GENOMIC DNA]</scope>
    <source>
        <strain evidence="11">UTAD17</strain>
    </source>
</reference>
<evidence type="ECO:0000256" key="2">
    <source>
        <dbReference type="ARBA" id="ARBA00006419"/>
    </source>
</evidence>
<accession>A0A376B362</accession>
<sequence length="436" mass="50811">MEYLIEELGSYITKNDECKDANSPEIMTNILKDILTNCSSTYFTSTAPLNRGTANEDSHGNNIVNEIAEVENLIFNKEKVLKKELIKNREVILDECMDYSKLVSINDLQLALKSCKEEKEKKKDENSRNINEMLSIFKNKNNHYNNDNNINISFLLENLDLLNNKILEIPMVLSICIKTGHYNEALLLQQHVKKILLSRYNGSEIIQEISKILDNEVQNTMLYGLVRILSTCENYITIKKILKILSNIEKDDDDDNDDKRRNFYIGNRTPYLFLIMRFKYIQQRLSTIGIFYDNNNISDNINQVRRRIDVIREDVYTTLNIFVTTFNNDELLETDYEVYLLEFTNNTLNEMLNFVKQKDGKTVATTIEFFTEGVLLQLIYCSYRLGDINPKFNWLMLNKIKELNIYTTEQLANAIRKRNEMNLEYGGLGSIGIATE</sequence>
<evidence type="ECO:0000256" key="6">
    <source>
        <dbReference type="ARBA" id="ARBA00023034"/>
    </source>
</evidence>
<keyword evidence="9" id="KW-0175">Coiled coil</keyword>
<keyword evidence="4" id="KW-0813">Transport</keyword>
<evidence type="ECO:0000313" key="10">
    <source>
        <dbReference type="EMBL" id="SSD59091.1"/>
    </source>
</evidence>
<evidence type="ECO:0000256" key="4">
    <source>
        <dbReference type="ARBA" id="ARBA00022448"/>
    </source>
</evidence>
<dbReference type="GO" id="GO:0032258">
    <property type="term" value="P:cytoplasm to vacuole targeting by the Cvt pathway"/>
    <property type="evidence" value="ECO:0007669"/>
    <property type="project" value="TreeGrafter"/>
</dbReference>
<dbReference type="GO" id="GO:0017119">
    <property type="term" value="C:Golgi transport complex"/>
    <property type="evidence" value="ECO:0007669"/>
    <property type="project" value="InterPro"/>
</dbReference>
<dbReference type="OrthoDB" id="1661054at2759"/>
<comment type="subcellular location">
    <subcellularLocation>
        <location evidence="1">Golgi apparatus membrane</location>
        <topology evidence="1">Peripheral membrane protein</topology>
    </subcellularLocation>
</comment>
<evidence type="ECO:0000256" key="7">
    <source>
        <dbReference type="ARBA" id="ARBA00023136"/>
    </source>
</evidence>
<evidence type="ECO:0000256" key="3">
    <source>
        <dbReference type="ARBA" id="ARBA00020983"/>
    </source>
</evidence>
<dbReference type="EMBL" id="UFAJ01000089">
    <property type="protein sequence ID" value="SSD59091.1"/>
    <property type="molecule type" value="Genomic_DNA"/>
</dbReference>
<evidence type="ECO:0000256" key="5">
    <source>
        <dbReference type="ARBA" id="ARBA00022927"/>
    </source>
</evidence>
<comment type="similarity">
    <text evidence="2">Belongs to the COG8 family.</text>
</comment>
<evidence type="ECO:0000313" key="11">
    <source>
        <dbReference type="Proteomes" id="UP000262825"/>
    </source>
</evidence>
<organism evidence="10 11">
    <name type="scientific">Saccharomycodes ludwigii</name>
    <dbReference type="NCBI Taxonomy" id="36035"/>
    <lineage>
        <taxon>Eukaryota</taxon>
        <taxon>Fungi</taxon>
        <taxon>Dikarya</taxon>
        <taxon>Ascomycota</taxon>
        <taxon>Saccharomycotina</taxon>
        <taxon>Saccharomycetes</taxon>
        <taxon>Saccharomycodales</taxon>
        <taxon>Saccharomycodaceae</taxon>
        <taxon>Saccharomycodes</taxon>
    </lineage>
</organism>
<dbReference type="InterPro" id="IPR007255">
    <property type="entry name" value="COG8"/>
</dbReference>
<evidence type="ECO:0000256" key="9">
    <source>
        <dbReference type="SAM" id="Coils"/>
    </source>
</evidence>
<name>A0A376B362_9ASCO</name>
<dbReference type="GO" id="GO:0000139">
    <property type="term" value="C:Golgi membrane"/>
    <property type="evidence" value="ECO:0007669"/>
    <property type="project" value="UniProtKB-SubCell"/>
</dbReference>
<dbReference type="VEuPathDB" id="FungiDB:SCODWIG_00852"/>
<dbReference type="Proteomes" id="UP000262825">
    <property type="component" value="Unassembled WGS sequence"/>
</dbReference>
<dbReference type="PANTHER" id="PTHR21311">
    <property type="entry name" value="CONSERVED OLIGOMERIC GOLGI COMPLEX COMPONENT 8"/>
    <property type="match status" value="1"/>
</dbReference>
<evidence type="ECO:0000256" key="8">
    <source>
        <dbReference type="ARBA" id="ARBA00031347"/>
    </source>
</evidence>
<dbReference type="GO" id="GO:0006891">
    <property type="term" value="P:intra-Golgi vesicle-mediated transport"/>
    <property type="evidence" value="ECO:0007669"/>
    <property type="project" value="TreeGrafter"/>
</dbReference>
<keyword evidence="5" id="KW-0653">Protein transport</keyword>
<dbReference type="PANTHER" id="PTHR21311:SF0">
    <property type="entry name" value="CONSERVED OLIGOMERIC GOLGI COMPLEX SUBUNIT 8"/>
    <property type="match status" value="1"/>
</dbReference>
<proteinExistence type="inferred from homology"/>
<keyword evidence="6" id="KW-0333">Golgi apparatus</keyword>